<accession>A0A174R0L1</accession>
<sequence>MHERQAIKKRVKSLLEGIWLSFYCYPATTGYLFLIISDQQFIDRFSFLGYGTDGTEDADSLDMETGIEVVEEGVLRVLLPGIGVGKHSFGTGFTYSLAEICQISVLRHSANVMSISNWKAIACHLNLYFVPKILIFLISPKKSIS</sequence>
<organism evidence="1 3">
    <name type="scientific">Bacteroides faecis</name>
    <dbReference type="NCBI Taxonomy" id="674529"/>
    <lineage>
        <taxon>Bacteria</taxon>
        <taxon>Pseudomonadati</taxon>
        <taxon>Bacteroidota</taxon>
        <taxon>Bacteroidia</taxon>
        <taxon>Bacteroidales</taxon>
        <taxon>Bacteroidaceae</taxon>
        <taxon>Bacteroides</taxon>
    </lineage>
</organism>
<reference evidence="2" key="2">
    <citation type="submission" date="2019-11" db="EMBL/GenBank/DDBJ databases">
        <authorList>
            <person name="Feng L."/>
        </authorList>
    </citation>
    <scope>NUCLEOTIDE SEQUENCE</scope>
    <source>
        <strain evidence="2">BfaecisLFYP10</strain>
    </source>
</reference>
<accession>A0A6N2VXA1</accession>
<evidence type="ECO:0000313" key="3">
    <source>
        <dbReference type="Proteomes" id="UP000095606"/>
    </source>
</evidence>
<dbReference type="EMBL" id="CZAE01000017">
    <property type="protein sequence ID" value="CUP77691.1"/>
    <property type="molecule type" value="Genomic_DNA"/>
</dbReference>
<reference evidence="1 3" key="1">
    <citation type="submission" date="2015-09" db="EMBL/GenBank/DDBJ databases">
        <authorList>
            <consortium name="Pathogen Informatics"/>
        </authorList>
    </citation>
    <scope>NUCLEOTIDE SEQUENCE [LARGE SCALE GENOMIC DNA]</scope>
    <source>
        <strain evidence="1 3">2789STDY5834846</strain>
    </source>
</reference>
<name>A0A174R0L1_9BACE</name>
<dbReference type="AlphaFoldDB" id="A0A174R0L1"/>
<dbReference type="EMBL" id="CACRSZ010000056">
    <property type="protein sequence ID" value="VYT34995.1"/>
    <property type="molecule type" value="Genomic_DNA"/>
</dbReference>
<gene>
    <name evidence="2" type="ORF">BFLFYP10_02587</name>
    <name evidence="1" type="ORF">ERS852461_03365</name>
</gene>
<evidence type="ECO:0000313" key="1">
    <source>
        <dbReference type="EMBL" id="CUP77691.1"/>
    </source>
</evidence>
<evidence type="ECO:0000313" key="2">
    <source>
        <dbReference type="EMBL" id="VYT34995.1"/>
    </source>
</evidence>
<protein>
    <submittedName>
        <fullName evidence="1">Uncharacterized protein</fullName>
    </submittedName>
</protein>
<dbReference type="Proteomes" id="UP000095606">
    <property type="component" value="Unassembled WGS sequence"/>
</dbReference>
<dbReference type="RefSeq" id="WP_010537634.1">
    <property type="nucleotide sequence ID" value="NZ_CZAE01000017.1"/>
</dbReference>
<proteinExistence type="predicted"/>